<name>A0A2M7S556_9BACT</name>
<protein>
    <submittedName>
        <fullName evidence="1">Uncharacterized protein</fullName>
    </submittedName>
</protein>
<proteinExistence type="predicted"/>
<reference evidence="2" key="1">
    <citation type="submission" date="2017-09" db="EMBL/GenBank/DDBJ databases">
        <title>Depth-based differentiation of microbial function through sediment-hosted aquifers and enrichment of novel symbionts in the deep terrestrial subsurface.</title>
        <authorList>
            <person name="Probst A.J."/>
            <person name="Ladd B."/>
            <person name="Jarett J.K."/>
            <person name="Geller-Mcgrath D.E."/>
            <person name="Sieber C.M.K."/>
            <person name="Emerson J.B."/>
            <person name="Anantharaman K."/>
            <person name="Thomas B.C."/>
            <person name="Malmstrom R."/>
            <person name="Stieglmeier M."/>
            <person name="Klingl A."/>
            <person name="Woyke T."/>
            <person name="Ryan C.M."/>
            <person name="Banfield J.F."/>
        </authorList>
    </citation>
    <scope>NUCLEOTIDE SEQUENCE [LARGE SCALE GENOMIC DNA]</scope>
</reference>
<comment type="caution">
    <text evidence="1">The sequence shown here is derived from an EMBL/GenBank/DDBJ whole genome shotgun (WGS) entry which is preliminary data.</text>
</comment>
<sequence length="123" mass="13762">MNTAPSLKAMLTCDNIITEQGTGKKSLIGIFEKIHSQRFPCMHPALSVYVNFTDAVGKYNFKLELYDVEKEKVLAGAEIKDINIPDKLGISELAFNLRGLGFEHPGKYEFRISANGRFFGMKS</sequence>
<organism evidence="1 2">
    <name type="scientific">Candidatus Desantisbacteria bacterium CG_4_10_14_0_8_um_filter_48_22</name>
    <dbReference type="NCBI Taxonomy" id="1974543"/>
    <lineage>
        <taxon>Bacteria</taxon>
        <taxon>Candidatus Desantisiibacteriota</taxon>
    </lineage>
</organism>
<dbReference type="EMBL" id="PFMR01000319">
    <property type="protein sequence ID" value="PIZ14664.1"/>
    <property type="molecule type" value="Genomic_DNA"/>
</dbReference>
<gene>
    <name evidence="1" type="ORF">COY52_11540</name>
</gene>
<dbReference type="AlphaFoldDB" id="A0A2M7S556"/>
<evidence type="ECO:0000313" key="2">
    <source>
        <dbReference type="Proteomes" id="UP000229307"/>
    </source>
</evidence>
<dbReference type="Pfam" id="PF22091">
    <property type="entry name" value="DUF6941"/>
    <property type="match status" value="1"/>
</dbReference>
<feature type="non-terminal residue" evidence="1">
    <location>
        <position position="123"/>
    </location>
</feature>
<evidence type="ECO:0000313" key="1">
    <source>
        <dbReference type="EMBL" id="PIZ14664.1"/>
    </source>
</evidence>
<dbReference type="InterPro" id="IPR054221">
    <property type="entry name" value="DUF6941"/>
</dbReference>
<accession>A0A2M7S556</accession>
<dbReference type="Proteomes" id="UP000229307">
    <property type="component" value="Unassembled WGS sequence"/>
</dbReference>